<dbReference type="GO" id="GO:0006974">
    <property type="term" value="P:DNA damage response"/>
    <property type="evidence" value="ECO:0007669"/>
    <property type="project" value="TreeGrafter"/>
</dbReference>
<organism evidence="1 2">
    <name type="scientific">Nocardioides panzhihuensis</name>
    <dbReference type="NCBI Taxonomy" id="860243"/>
    <lineage>
        <taxon>Bacteria</taxon>
        <taxon>Bacillati</taxon>
        <taxon>Actinomycetota</taxon>
        <taxon>Actinomycetes</taxon>
        <taxon>Propionibacteriales</taxon>
        <taxon>Nocardioidaceae</taxon>
        <taxon>Nocardioides</taxon>
    </lineage>
</organism>
<evidence type="ECO:0008006" key="3">
    <source>
        <dbReference type="Google" id="ProtNLM"/>
    </source>
</evidence>
<sequence length="214" mass="23602">MSEILINVRGSHSVEVPPEVGVVHAEVRFAGASPEVVMDRLRQGVARVRERLQRLESDGVVGRFVIQQARTSVDRDGPKGRDRMAVVHRATVWFRAEFVDFEELGAWVGRSATEEGVQVREVSWRLTKESQLNAERGVRQEAVRQAKVRAQDYADALDLGPVSVRSINDVGFHQDVAYASMAVGPEMDLAPDLAFDPDDITVHAEVEAAFAVGS</sequence>
<dbReference type="EMBL" id="JACBZR010000001">
    <property type="protein sequence ID" value="NYI80453.1"/>
    <property type="molecule type" value="Genomic_DNA"/>
</dbReference>
<dbReference type="PANTHER" id="PTHR34387">
    <property type="entry name" value="SLR1258 PROTEIN"/>
    <property type="match status" value="1"/>
</dbReference>
<proteinExistence type="predicted"/>
<gene>
    <name evidence="1" type="ORF">BJ988_005101</name>
</gene>
<dbReference type="AlphaFoldDB" id="A0A7Z0DRR1"/>
<dbReference type="InterPro" id="IPR052022">
    <property type="entry name" value="26kDa_periplasmic_antigen"/>
</dbReference>
<dbReference type="Proteomes" id="UP000564496">
    <property type="component" value="Unassembled WGS sequence"/>
</dbReference>
<evidence type="ECO:0000313" key="1">
    <source>
        <dbReference type="EMBL" id="NYI80453.1"/>
    </source>
</evidence>
<accession>A0A7Z0DRR1</accession>
<dbReference type="Gene3D" id="3.30.70.2970">
    <property type="entry name" value="Protein of unknown function (DUF541), domain 2"/>
    <property type="match status" value="1"/>
</dbReference>
<dbReference type="PANTHER" id="PTHR34387:SF2">
    <property type="entry name" value="SLR1258 PROTEIN"/>
    <property type="match status" value="1"/>
</dbReference>
<comment type="caution">
    <text evidence="1">The sequence shown here is derived from an EMBL/GenBank/DDBJ whole genome shotgun (WGS) entry which is preliminary data.</text>
</comment>
<protein>
    <recommendedName>
        <fullName evidence="3">SIMPL domain-containing protein</fullName>
    </recommendedName>
</protein>
<evidence type="ECO:0000313" key="2">
    <source>
        <dbReference type="Proteomes" id="UP000564496"/>
    </source>
</evidence>
<dbReference type="InterPro" id="IPR007497">
    <property type="entry name" value="SIMPL/DUF541"/>
</dbReference>
<dbReference type="Gene3D" id="3.30.110.170">
    <property type="entry name" value="Protein of unknown function (DUF541), domain 1"/>
    <property type="match status" value="1"/>
</dbReference>
<reference evidence="1 2" key="1">
    <citation type="submission" date="2020-07" db="EMBL/GenBank/DDBJ databases">
        <title>Sequencing the genomes of 1000 actinobacteria strains.</title>
        <authorList>
            <person name="Klenk H.-P."/>
        </authorList>
    </citation>
    <scope>NUCLEOTIDE SEQUENCE [LARGE SCALE GENOMIC DNA]</scope>
    <source>
        <strain evidence="1 2">DSM 26487</strain>
    </source>
</reference>
<keyword evidence="2" id="KW-1185">Reference proteome</keyword>
<dbReference type="RefSeq" id="WP_179660647.1">
    <property type="nucleotide sequence ID" value="NZ_JACBZR010000001.1"/>
</dbReference>
<name>A0A7Z0DRR1_9ACTN</name>
<dbReference type="Pfam" id="PF04402">
    <property type="entry name" value="SIMPL"/>
    <property type="match status" value="1"/>
</dbReference>